<reference evidence="1 2" key="1">
    <citation type="journal article" date="2021" name="BMC Genomics">
        <title>Datura genome reveals duplications of psychoactive alkaloid biosynthetic genes and high mutation rate following tissue culture.</title>
        <authorList>
            <person name="Rajewski A."/>
            <person name="Carter-House D."/>
            <person name="Stajich J."/>
            <person name="Litt A."/>
        </authorList>
    </citation>
    <scope>NUCLEOTIDE SEQUENCE [LARGE SCALE GENOMIC DNA]</scope>
    <source>
        <strain evidence="1">AR-01</strain>
    </source>
</reference>
<evidence type="ECO:0000313" key="1">
    <source>
        <dbReference type="EMBL" id="MCD9561544.1"/>
    </source>
</evidence>
<comment type="caution">
    <text evidence="1">The sequence shown here is derived from an EMBL/GenBank/DDBJ whole genome shotgun (WGS) entry which is preliminary data.</text>
</comment>
<name>A0ABS8UU14_DATST</name>
<dbReference type="EMBL" id="JACEIK010002497">
    <property type="protein sequence ID" value="MCD9561544.1"/>
    <property type="molecule type" value="Genomic_DNA"/>
</dbReference>
<protein>
    <submittedName>
        <fullName evidence="1">Uncharacterized protein</fullName>
    </submittedName>
</protein>
<evidence type="ECO:0000313" key="2">
    <source>
        <dbReference type="Proteomes" id="UP000823775"/>
    </source>
</evidence>
<keyword evidence="2" id="KW-1185">Reference proteome</keyword>
<gene>
    <name evidence="1" type="ORF">HAX54_020710</name>
</gene>
<organism evidence="1 2">
    <name type="scientific">Datura stramonium</name>
    <name type="common">Jimsonweed</name>
    <name type="synonym">Common thornapple</name>
    <dbReference type="NCBI Taxonomy" id="4076"/>
    <lineage>
        <taxon>Eukaryota</taxon>
        <taxon>Viridiplantae</taxon>
        <taxon>Streptophyta</taxon>
        <taxon>Embryophyta</taxon>
        <taxon>Tracheophyta</taxon>
        <taxon>Spermatophyta</taxon>
        <taxon>Magnoliopsida</taxon>
        <taxon>eudicotyledons</taxon>
        <taxon>Gunneridae</taxon>
        <taxon>Pentapetalae</taxon>
        <taxon>asterids</taxon>
        <taxon>lamiids</taxon>
        <taxon>Solanales</taxon>
        <taxon>Solanaceae</taxon>
        <taxon>Solanoideae</taxon>
        <taxon>Datureae</taxon>
        <taxon>Datura</taxon>
    </lineage>
</organism>
<accession>A0ABS8UU14</accession>
<proteinExistence type="predicted"/>
<sequence>DDIELKHDLRIKTLQDSVPRRGVKNLAPETSKGMHWLHGMELLLRNSLRAMLMGSAGATADGLHRILSQPVEAPVSRKWAPEGKIV</sequence>
<dbReference type="Proteomes" id="UP000823775">
    <property type="component" value="Unassembled WGS sequence"/>
</dbReference>
<feature type="non-terminal residue" evidence="1">
    <location>
        <position position="1"/>
    </location>
</feature>